<dbReference type="KEGG" id="pact:CA264_08585"/>
<gene>
    <name evidence="2" type="ORF">CA264_08585</name>
</gene>
<accession>A0A1X9YRH5</accession>
<keyword evidence="1" id="KW-0812">Transmembrane</keyword>
<dbReference type="STRING" id="709015.GCA_000472485_01728"/>
<name>A0A1X9YRH5_9BACT</name>
<protein>
    <submittedName>
        <fullName evidence="2">Uncharacterized protein</fullName>
    </submittedName>
</protein>
<evidence type="ECO:0000313" key="3">
    <source>
        <dbReference type="Proteomes" id="UP000266292"/>
    </source>
</evidence>
<evidence type="ECO:0000256" key="1">
    <source>
        <dbReference type="SAM" id="Phobius"/>
    </source>
</evidence>
<dbReference type="Proteomes" id="UP000266292">
    <property type="component" value="Chromosome"/>
</dbReference>
<keyword evidence="3" id="KW-1185">Reference proteome</keyword>
<keyword evidence="1" id="KW-1133">Transmembrane helix</keyword>
<dbReference type="RefSeq" id="WP_025606359.1">
    <property type="nucleotide sequence ID" value="NZ_CP021235.1"/>
</dbReference>
<feature type="transmembrane region" description="Helical" evidence="1">
    <location>
        <begin position="6"/>
        <end position="26"/>
    </location>
</feature>
<evidence type="ECO:0000313" key="2">
    <source>
        <dbReference type="EMBL" id="ARS35490.1"/>
    </source>
</evidence>
<organism evidence="2 3">
    <name type="scientific">Pontibacter actiniarum</name>
    <dbReference type="NCBI Taxonomy" id="323450"/>
    <lineage>
        <taxon>Bacteria</taxon>
        <taxon>Pseudomonadati</taxon>
        <taxon>Bacteroidota</taxon>
        <taxon>Cytophagia</taxon>
        <taxon>Cytophagales</taxon>
        <taxon>Hymenobacteraceae</taxon>
        <taxon>Pontibacter</taxon>
    </lineage>
</organism>
<proteinExistence type="predicted"/>
<reference evidence="3" key="1">
    <citation type="submission" date="2017-05" db="EMBL/GenBank/DDBJ databases">
        <authorList>
            <person name="Ray J."/>
            <person name="Price M."/>
            <person name="Deutschbauer A."/>
        </authorList>
    </citation>
    <scope>NUCLEOTIDE SEQUENCE [LARGE SCALE GENOMIC DNA]</scope>
    <source>
        <strain evidence="3">DSM 19842</strain>
    </source>
</reference>
<dbReference type="AlphaFoldDB" id="A0A1X9YRH5"/>
<dbReference type="EMBL" id="CP021235">
    <property type="protein sequence ID" value="ARS35490.1"/>
    <property type="molecule type" value="Genomic_DNA"/>
</dbReference>
<keyword evidence="1" id="KW-0472">Membrane</keyword>
<feature type="transmembrane region" description="Helical" evidence="1">
    <location>
        <begin position="38"/>
        <end position="57"/>
    </location>
</feature>
<sequence length="60" mass="6635">MAELSVITSILAMTGLLVGLFSPRRSLWWYYGVPSRGAVLRIYLLVLLLSFLVHAVSKGV</sequence>